<organism evidence="2 3">
    <name type="scientific">Candidatus Taylorbacteria bacterium RIFCSPLOWO2_01_FULL_45_15b</name>
    <dbReference type="NCBI Taxonomy" id="1802319"/>
    <lineage>
        <taxon>Bacteria</taxon>
        <taxon>Candidatus Tayloriibacteriota</taxon>
    </lineage>
</organism>
<dbReference type="InterPro" id="IPR036390">
    <property type="entry name" value="WH_DNA-bd_sf"/>
</dbReference>
<proteinExistence type="predicted"/>
<dbReference type="InterPro" id="IPR036388">
    <property type="entry name" value="WH-like_DNA-bd_sf"/>
</dbReference>
<dbReference type="PANTHER" id="PTHR34293:SF1">
    <property type="entry name" value="HTH-TYPE TRANSCRIPTIONAL REGULATOR TRMBL2"/>
    <property type="match status" value="1"/>
</dbReference>
<protein>
    <recommendedName>
        <fullName evidence="1">Transcription regulator TrmB N-terminal domain-containing protein</fullName>
    </recommendedName>
</protein>
<accession>A0A1G2NFB0</accession>
<evidence type="ECO:0000259" key="1">
    <source>
        <dbReference type="Pfam" id="PF01978"/>
    </source>
</evidence>
<dbReference type="PANTHER" id="PTHR34293">
    <property type="entry name" value="HTH-TYPE TRANSCRIPTIONAL REGULATOR TRMBL2"/>
    <property type="match status" value="1"/>
</dbReference>
<dbReference type="AlphaFoldDB" id="A0A1G2NFB0"/>
<dbReference type="STRING" id="1802319.A2928_02820"/>
<dbReference type="InterPro" id="IPR051797">
    <property type="entry name" value="TrmB-like"/>
</dbReference>
<gene>
    <name evidence="2" type="ORF">A2928_02820</name>
</gene>
<dbReference type="InterPro" id="IPR002831">
    <property type="entry name" value="Tscrpt_reg_TrmB_N"/>
</dbReference>
<reference evidence="2 3" key="1">
    <citation type="journal article" date="2016" name="Nat. Commun.">
        <title>Thousands of microbial genomes shed light on interconnected biogeochemical processes in an aquifer system.</title>
        <authorList>
            <person name="Anantharaman K."/>
            <person name="Brown C.T."/>
            <person name="Hug L.A."/>
            <person name="Sharon I."/>
            <person name="Castelle C.J."/>
            <person name="Probst A.J."/>
            <person name="Thomas B.C."/>
            <person name="Singh A."/>
            <person name="Wilkins M.J."/>
            <person name="Karaoz U."/>
            <person name="Brodie E.L."/>
            <person name="Williams K.H."/>
            <person name="Hubbard S.S."/>
            <person name="Banfield J.F."/>
        </authorList>
    </citation>
    <scope>NUCLEOTIDE SEQUENCE [LARGE SCALE GENOMIC DNA]</scope>
</reference>
<name>A0A1G2NFB0_9BACT</name>
<evidence type="ECO:0000313" key="3">
    <source>
        <dbReference type="Proteomes" id="UP000176221"/>
    </source>
</evidence>
<comment type="caution">
    <text evidence="2">The sequence shown here is derived from an EMBL/GenBank/DDBJ whole genome shotgun (WGS) entry which is preliminary data.</text>
</comment>
<dbReference type="Pfam" id="PF01978">
    <property type="entry name" value="TrmB"/>
    <property type="match status" value="1"/>
</dbReference>
<evidence type="ECO:0000313" key="2">
    <source>
        <dbReference type="EMBL" id="OHA34753.1"/>
    </source>
</evidence>
<dbReference type="Gene3D" id="1.10.10.10">
    <property type="entry name" value="Winged helix-like DNA-binding domain superfamily/Winged helix DNA-binding domain"/>
    <property type="match status" value="1"/>
</dbReference>
<dbReference type="SUPFAM" id="SSF46785">
    <property type="entry name" value="Winged helix' DNA-binding domain"/>
    <property type="match status" value="1"/>
</dbReference>
<dbReference type="Proteomes" id="UP000176221">
    <property type="component" value="Unassembled WGS sequence"/>
</dbReference>
<sequence>MKELLASFGIGHHEIEIYLDLIENGPSLIATIAQRTSLHRPTIYKVMPALEEKGLVTRTVFGKQHKYVPEHPQRLRLVYAKFKARFEDLLPELERVYDRHEKKPVVRFNHGVKGMRLALEDLISTLQVGGTFYRYSSHNAAKAWQKYIPNGFKEKLDNRNINRYMITDKLAEWQKKNHLLKNYVEIPGRYGMFDQNTSYIVYGNKVAFYDFRSESIIIIENEVIAESQRNFFMLLYTLLNDERRRKEGALGRSEIMA</sequence>
<dbReference type="EMBL" id="MHRX01000007">
    <property type="protein sequence ID" value="OHA34753.1"/>
    <property type="molecule type" value="Genomic_DNA"/>
</dbReference>
<feature type="domain" description="Transcription regulator TrmB N-terminal" evidence="1">
    <location>
        <begin position="5"/>
        <end position="72"/>
    </location>
</feature>